<evidence type="ECO:0000256" key="17">
    <source>
        <dbReference type="SAM" id="Coils"/>
    </source>
</evidence>
<dbReference type="Pfam" id="PF07748">
    <property type="entry name" value="Glyco_hydro_38C"/>
    <property type="match status" value="1"/>
</dbReference>
<dbReference type="InterPro" id="IPR037094">
    <property type="entry name" value="Glyco_hydro_38_cen_sf"/>
</dbReference>
<comment type="function">
    <text evidence="14">Catalyzes the first committed step in the biosynthesis of complex N-glycans. It controls conversion of high mannose to complex N-glycans; the final hydrolytic step in the N-glycan maturation pathway.</text>
</comment>
<organism evidence="20 21">
    <name type="scientific">Hypsibius exemplaris</name>
    <name type="common">Freshwater tardigrade</name>
    <dbReference type="NCBI Taxonomy" id="2072580"/>
    <lineage>
        <taxon>Eukaryota</taxon>
        <taxon>Metazoa</taxon>
        <taxon>Ecdysozoa</taxon>
        <taxon>Tardigrada</taxon>
        <taxon>Eutardigrada</taxon>
        <taxon>Parachela</taxon>
        <taxon>Hypsibioidea</taxon>
        <taxon>Hypsibiidae</taxon>
        <taxon>Hypsibius</taxon>
    </lineage>
</organism>
<evidence type="ECO:0000256" key="9">
    <source>
        <dbReference type="ARBA" id="ARBA00022989"/>
    </source>
</evidence>
<keyword evidence="8" id="KW-0735">Signal-anchor</keyword>
<evidence type="ECO:0000256" key="16">
    <source>
        <dbReference type="RuleBase" id="RU361199"/>
    </source>
</evidence>
<dbReference type="PROSITE" id="PS51257">
    <property type="entry name" value="PROKAR_LIPOPROTEIN"/>
    <property type="match status" value="1"/>
</dbReference>
<dbReference type="SUPFAM" id="SSF74650">
    <property type="entry name" value="Galactose mutarotase-like"/>
    <property type="match status" value="1"/>
</dbReference>
<dbReference type="InterPro" id="IPR011013">
    <property type="entry name" value="Gal_mutarotase_sf_dom"/>
</dbReference>
<dbReference type="Gene3D" id="3.20.110.10">
    <property type="entry name" value="Glycoside hydrolase 38, N terminal domain"/>
    <property type="match status" value="1"/>
</dbReference>
<dbReference type="Gene3D" id="1.20.1270.50">
    <property type="entry name" value="Glycoside hydrolase family 38, central domain"/>
    <property type="match status" value="1"/>
</dbReference>
<dbReference type="InterPro" id="IPR011682">
    <property type="entry name" value="Glyco_hydro_38_C"/>
</dbReference>
<evidence type="ECO:0000256" key="12">
    <source>
        <dbReference type="ARBA" id="ARBA00023157"/>
    </source>
</evidence>
<comment type="subcellular location">
    <subcellularLocation>
        <location evidence="1">Golgi apparatus membrane</location>
        <topology evidence="1">Single-pass type II membrane protein</topology>
    </subcellularLocation>
</comment>
<dbReference type="InterPro" id="IPR027291">
    <property type="entry name" value="Glyco_hydro_38_N_sf"/>
</dbReference>
<dbReference type="FunFam" id="1.20.1270.50:FF:000001">
    <property type="entry name" value="Alpha-mannosidase"/>
    <property type="match status" value="1"/>
</dbReference>
<sequence length="1216" mass="135930">MRMRLPTAVFFAVGCCFAIVIFYLMLEFTWISNRTREANRRSSLSPEEELAAETLGRRLSRLEEAIAENRQLLAGLQANLSELLIHQEPLLHDRLLAEERKWEPISGAGLSVGKEELTGSDVIATTTTGSDVIATATTGSDVIATTMTVGAGSSQNKSRWLAGKESFVEEDSLRQCPAGGGSPANTDIQMLNVYDTLSFDNPDGGVWKQGWELTYQASQWTTENPLQIFVVPHSHNDPGWIRTFEEYFEESTKHIFNLMIEKLPVNPGRKFIWAEISYLSMWWLTANDESKSVFKKLVKDGQLELVTGGWVMPDESSSHYSSMINQLIEGHEWIKNHIGPDAVPRHGWAIDPFGMSSTMAYILKLNNFDGMLIQRAHYSIKKHLSKLKALEFEWRQTWDRAGRTDILCHLMPFYSYDIPHTCGPDPKICCQFDFRRMPTRSGKSIFCPWGVSPKAITADNLKERAETLLDQYRKKAQLTQTNVVLAPLGDDFRYDSTMEWDRQYLNYEKLIHYFSSRPDLNVRIQFGTLKDYFDAVKKDTATRALTLPTLSGDFFTYADRDDHYWSGYFTSRPFYKSLDRRLAAHLRSAEIAYSVALARFKRKPTGLSFQDIDRLLMKLISSRRSLALFQHHDGVAGTAKTAVMTDYAIKMITAITSCDDVLGASLAFLLSPEEDKSNSALVMRLESEERFVTHDQPPVKSRLQVEQNGRRVVVYNSLAQSREERVTLRIDSANVVVVEEKSEEIVMSQINPVWKGKTDVPSNNEFELVFLASVPALGIKCYTIKSAPPSASPTRGLSVPASVEIFSDSVRSDISLTELFSLTYAANPASILLKSEQLDLTFDGKTGYLKSVYSKASSHTGVSIKFIHYGTTEKPDKSGAYLFMPDGEAKDVLTEQIEGSSSSFAPLIRVLRGPIVSELHLITSQFIHTVRIIHSTGPEGQAPEIVNEVDITSTNNYELAMHLTTAIQNEDFATDLNGFQLIRRKTFAKLPIQANYYPMPAVALLEDDDFRLTLLGQQPLGVASLIKGHLEVMLDRRLDQDDNRGVGQNVHDNIPMTRSTFRLLIESNRLPSSSESLHSDSSHPVLSLLSHLSLQSLLNPLVLMSDSTSPDPTVSLKPDYPGLPLDLPCDVHLLNLRASVGKESDEGVASPFSVNVKCQPLKGKLNLKESLNPVFALPFVEEGSPSPLSGSGKLLPVDTAVTLDAMHVHAFRFPLI</sequence>
<dbReference type="SUPFAM" id="SSF88713">
    <property type="entry name" value="Glycoside hydrolase/deacetylase"/>
    <property type="match status" value="1"/>
</dbReference>
<keyword evidence="9 18" id="KW-1133">Transmembrane helix</keyword>
<dbReference type="InterPro" id="IPR011330">
    <property type="entry name" value="Glyco_hydro/deAcase_b/a-brl"/>
</dbReference>
<dbReference type="GO" id="GO:0006013">
    <property type="term" value="P:mannose metabolic process"/>
    <property type="evidence" value="ECO:0007669"/>
    <property type="project" value="InterPro"/>
</dbReference>
<keyword evidence="11 18" id="KW-0472">Membrane</keyword>
<proteinExistence type="inferred from homology"/>
<keyword evidence="12" id="KW-1015">Disulfide bond</keyword>
<evidence type="ECO:0000256" key="5">
    <source>
        <dbReference type="ARBA" id="ARBA00022723"/>
    </source>
</evidence>
<reference evidence="21" key="1">
    <citation type="submission" date="2017-01" db="EMBL/GenBank/DDBJ databases">
        <title>Comparative genomics of anhydrobiosis in the tardigrade Hypsibius dujardini.</title>
        <authorList>
            <person name="Yoshida Y."/>
            <person name="Koutsovoulos G."/>
            <person name="Laetsch D."/>
            <person name="Stevens L."/>
            <person name="Kumar S."/>
            <person name="Horikawa D."/>
            <person name="Ishino K."/>
            <person name="Komine S."/>
            <person name="Tomita M."/>
            <person name="Blaxter M."/>
            <person name="Arakawa K."/>
        </authorList>
    </citation>
    <scope>NUCLEOTIDE SEQUENCE [LARGE SCALE GENOMIC DNA]</scope>
    <source>
        <strain evidence="21">Z151</strain>
    </source>
</reference>
<dbReference type="Pfam" id="PF01074">
    <property type="entry name" value="Glyco_hydro_38N"/>
    <property type="match status" value="1"/>
</dbReference>
<feature type="domain" description="Glycoside hydrolase family 38 central" evidence="19">
    <location>
        <begin position="563"/>
        <end position="651"/>
    </location>
</feature>
<keyword evidence="21" id="KW-1185">Reference proteome</keyword>
<evidence type="ECO:0000256" key="14">
    <source>
        <dbReference type="ARBA" id="ARBA00059516"/>
    </source>
</evidence>
<dbReference type="InterPro" id="IPR000602">
    <property type="entry name" value="Glyco_hydro_38_N"/>
</dbReference>
<dbReference type="GO" id="GO:0006491">
    <property type="term" value="P:N-glycan processing"/>
    <property type="evidence" value="ECO:0007669"/>
    <property type="project" value="TreeGrafter"/>
</dbReference>
<dbReference type="InterPro" id="IPR015341">
    <property type="entry name" value="Glyco_hydro_38_cen"/>
</dbReference>
<comment type="similarity">
    <text evidence="3 16">Belongs to the glycosyl hydrolase 38 family.</text>
</comment>
<protein>
    <recommendedName>
        <fullName evidence="16">Alpha-mannosidase</fullName>
        <ecNumber evidence="16">3.2.1.-</ecNumber>
    </recommendedName>
</protein>
<comment type="caution">
    <text evidence="20">The sequence shown here is derived from an EMBL/GenBank/DDBJ whole genome shotgun (WGS) entry which is preliminary data.</text>
</comment>
<evidence type="ECO:0000256" key="3">
    <source>
        <dbReference type="ARBA" id="ARBA00009792"/>
    </source>
</evidence>
<evidence type="ECO:0000256" key="13">
    <source>
        <dbReference type="ARBA" id="ARBA00023295"/>
    </source>
</evidence>
<comment type="cofactor">
    <cofactor evidence="16">
        <name>Zn(2+)</name>
        <dbReference type="ChEBI" id="CHEBI:29105"/>
    </cofactor>
    <text evidence="16">Binds 1 zinc ion per subunit.</text>
</comment>
<dbReference type="CDD" id="cd10809">
    <property type="entry name" value="GH38N_AMII_GMII_SfManIII_like"/>
    <property type="match status" value="1"/>
</dbReference>
<evidence type="ECO:0000256" key="11">
    <source>
        <dbReference type="ARBA" id="ARBA00023136"/>
    </source>
</evidence>
<gene>
    <name evidence="20" type="ORF">BV898_14691</name>
</gene>
<evidence type="ECO:0000259" key="19">
    <source>
        <dbReference type="SMART" id="SM00872"/>
    </source>
</evidence>
<evidence type="ECO:0000256" key="8">
    <source>
        <dbReference type="ARBA" id="ARBA00022968"/>
    </source>
</evidence>
<keyword evidence="5 16" id="KW-0479">Metal-binding</keyword>
<feature type="transmembrane region" description="Helical" evidence="18">
    <location>
        <begin position="7"/>
        <end position="26"/>
    </location>
</feature>
<keyword evidence="10" id="KW-0333">Golgi apparatus</keyword>
<evidence type="ECO:0000256" key="1">
    <source>
        <dbReference type="ARBA" id="ARBA00004323"/>
    </source>
</evidence>
<evidence type="ECO:0000256" key="4">
    <source>
        <dbReference type="ARBA" id="ARBA00022692"/>
    </source>
</evidence>
<keyword evidence="7 16" id="KW-0862">Zinc</keyword>
<feature type="coiled-coil region" evidence="17">
    <location>
        <begin position="52"/>
        <end position="79"/>
    </location>
</feature>
<comment type="pathway">
    <text evidence="2">Protein modification; protein glycosylation.</text>
</comment>
<evidence type="ECO:0000313" key="21">
    <source>
        <dbReference type="Proteomes" id="UP000192578"/>
    </source>
</evidence>
<comment type="catalytic activity">
    <reaction evidence="15">
        <text>N(4)-{beta-D-GlcNAc-(1-&gt;2)-alpha-D-Man-(1-&gt;3)-[alpha-D-Man-(1-&gt;3)-[alpha-D-Man-(1-&gt;6)]-alpha-D-Man-(1-&gt;6)]-beta-D-Man-(1-&gt;4)-beta-D-GlcNAc-(1-&gt;4)-beta-D-GlcNAc}-L-asparaginyl-[protein] + 2 H2O = 2 alpha-D-mannopyranose + an N(4)-{beta-D-GlcNAc-(1-&gt;2)-alpha-D-Man-(1-&gt;3)-[alpha-D-Man-(1-&gt;6)]-beta-D-Man-(1-&gt;4)-beta-D-GlcNAc-(1-&gt;4)-beta-D-GlcNAc}-L-asparaginyl-[protein]</text>
        <dbReference type="Rhea" id="RHEA:56052"/>
        <dbReference type="Rhea" id="RHEA-COMP:14368"/>
        <dbReference type="Rhea" id="RHEA-COMP:14369"/>
        <dbReference type="ChEBI" id="CHEBI:15377"/>
        <dbReference type="ChEBI" id="CHEBI:28729"/>
        <dbReference type="ChEBI" id="CHEBI:60615"/>
        <dbReference type="ChEBI" id="CHEBI:60625"/>
        <dbReference type="EC" id="3.2.1.114"/>
    </reaction>
</comment>
<keyword evidence="17" id="KW-0175">Coiled coil</keyword>
<evidence type="ECO:0000256" key="18">
    <source>
        <dbReference type="SAM" id="Phobius"/>
    </source>
</evidence>
<dbReference type="Gene3D" id="2.70.98.30">
    <property type="entry name" value="Golgi alpha-mannosidase II, domain 4"/>
    <property type="match status" value="1"/>
</dbReference>
<dbReference type="Gene3D" id="2.60.40.1180">
    <property type="entry name" value="Golgi alpha-mannosidase II"/>
    <property type="match status" value="1"/>
</dbReference>
<evidence type="ECO:0000313" key="20">
    <source>
        <dbReference type="EMBL" id="OWA50166.1"/>
    </source>
</evidence>
<evidence type="ECO:0000256" key="6">
    <source>
        <dbReference type="ARBA" id="ARBA00022801"/>
    </source>
</evidence>
<dbReference type="OrthoDB" id="10261055at2759"/>
<keyword evidence="13 16" id="KW-0326">Glycosidase</keyword>
<dbReference type="GO" id="GO:0046872">
    <property type="term" value="F:metal ion binding"/>
    <property type="evidence" value="ECO:0007669"/>
    <property type="project" value="UniProtKB-KW"/>
</dbReference>
<dbReference type="GO" id="GO:0030246">
    <property type="term" value="F:carbohydrate binding"/>
    <property type="evidence" value="ECO:0007669"/>
    <property type="project" value="InterPro"/>
</dbReference>
<keyword evidence="4 18" id="KW-0812">Transmembrane</keyword>
<dbReference type="Proteomes" id="UP000192578">
    <property type="component" value="Unassembled WGS sequence"/>
</dbReference>
<name>A0A9X6RJT1_HYPEX</name>
<dbReference type="SMART" id="SM00872">
    <property type="entry name" value="Alpha-mann_mid"/>
    <property type="match status" value="1"/>
</dbReference>
<keyword evidence="6 16" id="KW-0378">Hydrolase</keyword>
<accession>A0A9X6RJT1</accession>
<dbReference type="SUPFAM" id="SSF88688">
    <property type="entry name" value="Families 57/38 glycoside transferase middle domain"/>
    <property type="match status" value="1"/>
</dbReference>
<dbReference type="InterPro" id="IPR013780">
    <property type="entry name" value="Glyco_hydro_b"/>
</dbReference>
<dbReference type="GO" id="GO:0004572">
    <property type="term" value="F:mannosyl-oligosaccharide 1,3-1,6-alpha-mannosidase activity"/>
    <property type="evidence" value="ECO:0007669"/>
    <property type="project" value="UniProtKB-EC"/>
</dbReference>
<evidence type="ECO:0000256" key="2">
    <source>
        <dbReference type="ARBA" id="ARBA00004922"/>
    </source>
</evidence>
<dbReference type="InterPro" id="IPR050843">
    <property type="entry name" value="Glycosyl_Hydrlase_38"/>
</dbReference>
<dbReference type="PANTHER" id="PTHR11607">
    <property type="entry name" value="ALPHA-MANNOSIDASE"/>
    <property type="match status" value="1"/>
</dbReference>
<dbReference type="EMBL" id="MTYJ01000184">
    <property type="protein sequence ID" value="OWA50166.1"/>
    <property type="molecule type" value="Genomic_DNA"/>
</dbReference>
<dbReference type="FunFam" id="3.20.110.10:FF:000003">
    <property type="entry name" value="Alpha-mannosidase"/>
    <property type="match status" value="1"/>
</dbReference>
<dbReference type="AlphaFoldDB" id="A0A9X6RJT1"/>
<evidence type="ECO:0000256" key="10">
    <source>
        <dbReference type="ARBA" id="ARBA00023034"/>
    </source>
</evidence>
<dbReference type="EC" id="3.2.1.-" evidence="16"/>
<dbReference type="PANTHER" id="PTHR11607:SF3">
    <property type="entry name" value="LYSOSOMAL ALPHA-MANNOSIDASE"/>
    <property type="match status" value="1"/>
</dbReference>
<dbReference type="InterPro" id="IPR028995">
    <property type="entry name" value="Glyco_hydro_57/38_cen_sf"/>
</dbReference>
<evidence type="ECO:0000256" key="7">
    <source>
        <dbReference type="ARBA" id="ARBA00022833"/>
    </source>
</evidence>
<dbReference type="FunFam" id="2.70.98.30:FF:000002">
    <property type="entry name" value="Alpha-mannosidase"/>
    <property type="match status" value="1"/>
</dbReference>
<dbReference type="Pfam" id="PF09261">
    <property type="entry name" value="Alpha-mann_mid"/>
    <property type="match status" value="1"/>
</dbReference>
<evidence type="ECO:0000256" key="15">
    <source>
        <dbReference type="ARBA" id="ARBA00093232"/>
    </source>
</evidence>
<dbReference type="GO" id="GO:0000139">
    <property type="term" value="C:Golgi membrane"/>
    <property type="evidence" value="ECO:0007669"/>
    <property type="project" value="UniProtKB-SubCell"/>
</dbReference>